<name>A0ABS5K248_9BACT</name>
<reference evidence="2 3" key="1">
    <citation type="journal article" date="2015" name="Int. J. Syst. Evol. Microbiol.">
        <title>Carboxylicivirga linearis sp. nov., isolated from a sea cucumber culture pond.</title>
        <authorList>
            <person name="Wang F.Q."/>
            <person name="Zhou Y.X."/>
            <person name="Lin X.Z."/>
            <person name="Chen G.J."/>
            <person name="Du Z.J."/>
        </authorList>
    </citation>
    <scope>NUCLEOTIDE SEQUENCE [LARGE SCALE GENOMIC DNA]</scope>
    <source>
        <strain evidence="2 3">FB218</strain>
    </source>
</reference>
<evidence type="ECO:0000259" key="1">
    <source>
        <dbReference type="Pfam" id="PF00899"/>
    </source>
</evidence>
<dbReference type="Gene3D" id="3.40.50.720">
    <property type="entry name" value="NAD(P)-binding Rossmann-like Domain"/>
    <property type="match status" value="1"/>
</dbReference>
<keyword evidence="2" id="KW-0548">Nucleotidyltransferase</keyword>
<keyword evidence="3" id="KW-1185">Reference proteome</keyword>
<sequence length="475" mass="54185">MEYLKIFKQKSFSCALSEPIDATLKQHLLREDGQEDLTFALWIPSEGKNKFTAIIKEVIFPEKGDRNVHGNVSYNYEYLLRVCRIALKKGYGVALLHSHPISFGWQGMSDDDKSTEMKTFVNAFSTTELPFVGMTLGNDGYWSSRIWYYGEDEDIIYKWSESVKVVGKKLQPFFNDKILPAIKPNGQTIRTVNVWGEEQNDDITRLRVGVIGLGSVGSVVCEMLARMGISKFVLIDYDTVEEHNLDRLCGVFKDDIGERKIDVIKRNIEKSSTSNNLEIEIADKHIANEVAYRLSLDCDVLFSCVDKPWGRYILNHIAYAHLIPVIDGGISIEFDDSKKLNFADWTVHTVTPGRPCLHCLNAYHSSDVELEKQGLLEDTSYIQGLPDNHHLKNRENISPFSFNLASMEVLHFMALVADLVEPEYYGEQKYRFKHGFLSRNYDVECEKYCDFANNVGVGDSIFELFISENEEPKSA</sequence>
<dbReference type="PANTHER" id="PTHR43267">
    <property type="entry name" value="TRNA THREONYLCARBAMOYLADENOSINE DEHYDRATASE"/>
    <property type="match status" value="1"/>
</dbReference>
<proteinExistence type="predicted"/>
<comment type="caution">
    <text evidence="2">The sequence shown here is derived from an EMBL/GenBank/DDBJ whole genome shotgun (WGS) entry which is preliminary data.</text>
</comment>
<dbReference type="SUPFAM" id="SSF69572">
    <property type="entry name" value="Activating enzymes of the ubiquitin-like proteins"/>
    <property type="match status" value="1"/>
</dbReference>
<dbReference type="CDD" id="cd01483">
    <property type="entry name" value="E1_enzyme_family"/>
    <property type="match status" value="1"/>
</dbReference>
<dbReference type="PANTHER" id="PTHR43267:SF1">
    <property type="entry name" value="TRNA THREONYLCARBAMOYLADENOSINE DEHYDRATASE"/>
    <property type="match status" value="1"/>
</dbReference>
<evidence type="ECO:0000313" key="2">
    <source>
        <dbReference type="EMBL" id="MBS2101198.1"/>
    </source>
</evidence>
<dbReference type="Pfam" id="PF00899">
    <property type="entry name" value="ThiF"/>
    <property type="match status" value="1"/>
</dbReference>
<dbReference type="InterPro" id="IPR000594">
    <property type="entry name" value="ThiF_NAD_FAD-bd"/>
</dbReference>
<evidence type="ECO:0000313" key="3">
    <source>
        <dbReference type="Proteomes" id="UP000708576"/>
    </source>
</evidence>
<accession>A0ABS5K248</accession>
<gene>
    <name evidence="2" type="ORF">KEM10_23130</name>
</gene>
<dbReference type="GO" id="GO:0016779">
    <property type="term" value="F:nucleotidyltransferase activity"/>
    <property type="evidence" value="ECO:0007669"/>
    <property type="project" value="UniProtKB-KW"/>
</dbReference>
<dbReference type="RefSeq" id="WP_212220519.1">
    <property type="nucleotide sequence ID" value="NZ_JAGUCO010000047.1"/>
</dbReference>
<dbReference type="InterPro" id="IPR045886">
    <property type="entry name" value="ThiF/MoeB/HesA"/>
</dbReference>
<dbReference type="Proteomes" id="UP000708576">
    <property type="component" value="Unassembled WGS sequence"/>
</dbReference>
<organism evidence="2 3">
    <name type="scientific">Carboxylicivirga linearis</name>
    <dbReference type="NCBI Taxonomy" id="1628157"/>
    <lineage>
        <taxon>Bacteria</taxon>
        <taxon>Pseudomonadati</taxon>
        <taxon>Bacteroidota</taxon>
        <taxon>Bacteroidia</taxon>
        <taxon>Marinilabiliales</taxon>
        <taxon>Marinilabiliaceae</taxon>
        <taxon>Carboxylicivirga</taxon>
    </lineage>
</organism>
<keyword evidence="2" id="KW-0808">Transferase</keyword>
<dbReference type="EMBL" id="JAGUCO010000047">
    <property type="protein sequence ID" value="MBS2101198.1"/>
    <property type="molecule type" value="Genomic_DNA"/>
</dbReference>
<feature type="domain" description="THIF-type NAD/FAD binding fold" evidence="1">
    <location>
        <begin position="192"/>
        <end position="425"/>
    </location>
</feature>
<protein>
    <submittedName>
        <fullName evidence="2">ThiF family adenylyltransferase</fullName>
    </submittedName>
</protein>
<dbReference type="InterPro" id="IPR035985">
    <property type="entry name" value="Ubiquitin-activating_enz"/>
</dbReference>